<dbReference type="EMBL" id="JACEFB010000001">
    <property type="protein sequence ID" value="MBA2224975.1"/>
    <property type="molecule type" value="Genomic_DNA"/>
</dbReference>
<protein>
    <recommendedName>
        <fullName evidence="4">Carboxypeptidase regulatory-like domain-containing protein</fullName>
    </recommendedName>
</protein>
<feature type="compositionally biased region" description="Polar residues" evidence="1">
    <location>
        <begin position="138"/>
        <end position="149"/>
    </location>
</feature>
<name>A0A7V8VBG8_9BACT</name>
<dbReference type="RefSeq" id="WP_194536383.1">
    <property type="nucleotide sequence ID" value="NZ_JACEFB010000001.1"/>
</dbReference>
<accession>A0A7V8VBG8</accession>
<proteinExistence type="predicted"/>
<feature type="region of interest" description="Disordered" evidence="1">
    <location>
        <begin position="119"/>
        <end position="149"/>
    </location>
</feature>
<comment type="caution">
    <text evidence="2">The sequence shown here is derived from an EMBL/GenBank/DDBJ whole genome shotgun (WGS) entry which is preliminary data.</text>
</comment>
<evidence type="ECO:0000313" key="2">
    <source>
        <dbReference type="EMBL" id="MBA2224975.1"/>
    </source>
</evidence>
<dbReference type="AlphaFoldDB" id="A0A7V8VBG8"/>
<evidence type="ECO:0000256" key="1">
    <source>
        <dbReference type="SAM" id="MobiDB-lite"/>
    </source>
</evidence>
<dbReference type="Proteomes" id="UP000542342">
    <property type="component" value="Unassembled WGS sequence"/>
</dbReference>
<sequence length="149" mass="15710">MRDLHRISRPLAGAGVLLVLGSLIGCRSGESQPPFPELATVKGVVQRGNTPVKGGGLQFLPHNAGEQSNAFVITGTVAEDGSFTLSTIRTTDRSGEKKTGAPPGQYRVIYMPAVTDQTQATPDRAGPIELPKPVTIQPGDNNLTLQLPQ</sequence>
<reference evidence="2 3" key="1">
    <citation type="submission" date="2020-07" db="EMBL/GenBank/DDBJ databases">
        <title>Thermogemmata thermophila gen. nov., sp. nov., a novel moderate thermophilic planctomycete from a Kamchatka hot spring.</title>
        <authorList>
            <person name="Elcheninov A.G."/>
            <person name="Podosokorskaya O.A."/>
            <person name="Kovaleva O.L."/>
            <person name="Novikov A."/>
            <person name="Bonch-Osmolovskaya E.A."/>
            <person name="Toshchakov S.V."/>
            <person name="Kublanov I.V."/>
        </authorList>
    </citation>
    <scope>NUCLEOTIDE SEQUENCE [LARGE SCALE GENOMIC DNA]</scope>
    <source>
        <strain evidence="2 3">2918</strain>
    </source>
</reference>
<organism evidence="2 3">
    <name type="scientific">Thermogemmata fonticola</name>
    <dbReference type="NCBI Taxonomy" id="2755323"/>
    <lineage>
        <taxon>Bacteria</taxon>
        <taxon>Pseudomonadati</taxon>
        <taxon>Planctomycetota</taxon>
        <taxon>Planctomycetia</taxon>
        <taxon>Gemmatales</taxon>
        <taxon>Gemmataceae</taxon>
        <taxon>Thermogemmata</taxon>
    </lineage>
</organism>
<evidence type="ECO:0008006" key="4">
    <source>
        <dbReference type="Google" id="ProtNLM"/>
    </source>
</evidence>
<gene>
    <name evidence="2" type="ORF">H0921_02235</name>
</gene>
<keyword evidence="3" id="KW-1185">Reference proteome</keyword>
<dbReference type="PROSITE" id="PS51257">
    <property type="entry name" value="PROKAR_LIPOPROTEIN"/>
    <property type="match status" value="1"/>
</dbReference>
<evidence type="ECO:0000313" key="3">
    <source>
        <dbReference type="Proteomes" id="UP000542342"/>
    </source>
</evidence>